<evidence type="ECO:0000256" key="1">
    <source>
        <dbReference type="SAM" id="MobiDB-lite"/>
    </source>
</evidence>
<proteinExistence type="predicted"/>
<reference evidence="2 3" key="1">
    <citation type="journal article" date="2014" name="Genome Announc.">
        <title>Draft Genome Sequence of the Haloacid-Degrading Burkholderia caribensis Strain MBA4.</title>
        <authorList>
            <person name="Pan Y."/>
            <person name="Kong K.F."/>
            <person name="Tsang J.S."/>
        </authorList>
    </citation>
    <scope>NUCLEOTIDE SEQUENCE [LARGE SCALE GENOMIC DNA]</scope>
    <source>
        <strain evidence="2 3">MBA4</strain>
    </source>
</reference>
<evidence type="ECO:0000313" key="3">
    <source>
        <dbReference type="Proteomes" id="UP000019146"/>
    </source>
</evidence>
<evidence type="ECO:0000313" key="2">
    <source>
        <dbReference type="EMBL" id="ALL67171.1"/>
    </source>
</evidence>
<accession>A0A0P0RFF4</accession>
<feature type="region of interest" description="Disordered" evidence="1">
    <location>
        <begin position="14"/>
        <end position="49"/>
    </location>
</feature>
<dbReference type="Proteomes" id="UP000019146">
    <property type="component" value="Chromosome 2"/>
</dbReference>
<dbReference type="AlphaFoldDB" id="A0A0P0RFF4"/>
<dbReference type="KEGG" id="bcai:K788_0005284"/>
<gene>
    <name evidence="2" type="ORF">K788_0005284</name>
</gene>
<name>A0A0P0RFF4_9BURK</name>
<sequence length="49" mass="4964">MSAGVRPCINGLARYGGSSSRASTEAGAANAKRPGVGTTPGRVNSRRFL</sequence>
<dbReference type="EMBL" id="CP012747">
    <property type="protein sequence ID" value="ALL67171.1"/>
    <property type="molecule type" value="Genomic_DNA"/>
</dbReference>
<protein>
    <submittedName>
        <fullName evidence="2">Uncharacterized protein</fullName>
    </submittedName>
</protein>
<organism evidence="2 3">
    <name type="scientific">Paraburkholderia caribensis MBA4</name>
    <dbReference type="NCBI Taxonomy" id="1323664"/>
    <lineage>
        <taxon>Bacteria</taxon>
        <taxon>Pseudomonadati</taxon>
        <taxon>Pseudomonadota</taxon>
        <taxon>Betaproteobacteria</taxon>
        <taxon>Burkholderiales</taxon>
        <taxon>Burkholderiaceae</taxon>
        <taxon>Paraburkholderia</taxon>
    </lineage>
</organism>